<evidence type="ECO:0000313" key="2">
    <source>
        <dbReference type="Proteomes" id="UP001289615"/>
    </source>
</evidence>
<gene>
    <name evidence="1" type="ORF">U6C28_22975</name>
</gene>
<evidence type="ECO:0000313" key="1">
    <source>
        <dbReference type="EMBL" id="MEA0979146.1"/>
    </source>
</evidence>
<name>A0ABU5NSV1_9BACI</name>
<proteinExistence type="predicted"/>
<evidence type="ECO:0008006" key="3">
    <source>
        <dbReference type="Google" id="ProtNLM"/>
    </source>
</evidence>
<keyword evidence="2" id="KW-1185">Reference proteome</keyword>
<organism evidence="1 2">
    <name type="scientific">Lysinibacillus irui</name>
    <dbReference type="NCBI Taxonomy" id="2998077"/>
    <lineage>
        <taxon>Bacteria</taxon>
        <taxon>Bacillati</taxon>
        <taxon>Bacillota</taxon>
        <taxon>Bacilli</taxon>
        <taxon>Bacillales</taxon>
        <taxon>Bacillaceae</taxon>
        <taxon>Lysinibacillus</taxon>
    </lineage>
</organism>
<dbReference type="RefSeq" id="WP_131522514.1">
    <property type="nucleotide sequence ID" value="NZ_JAXLNX010000031.1"/>
</dbReference>
<reference evidence="1 2" key="1">
    <citation type="submission" date="2023-12" db="EMBL/GenBank/DDBJ databases">
        <title>Genome comparison identifies genes involved in endophytic behavior of Lysinibacillus irui and provides insights into its role as a plant-growth promoting bacterium.</title>
        <authorList>
            <person name="Hilario S."/>
            <person name="Matos I."/>
            <person name="Goncalves M.F.M."/>
            <person name="Pardo C.A."/>
            <person name="Santos M.J."/>
        </authorList>
    </citation>
    <scope>NUCLEOTIDE SEQUENCE [LARGE SCALE GENOMIC DNA]</scope>
    <source>
        <strain evidence="1 2">B3</strain>
    </source>
</reference>
<comment type="caution">
    <text evidence="1">The sequence shown here is derived from an EMBL/GenBank/DDBJ whole genome shotgun (WGS) entry which is preliminary data.</text>
</comment>
<sequence>MSKLLNKEFLIQSANECLMFSKDALEGYEKHSDKVVSTQFINLASQSIKNAQAYYFQNKDEFKIPEFEYYCYQFNQFSREFLWSLEGNHDFQHPTNFLKELEKMYFDLKHLLVI</sequence>
<accession>A0ABU5NSV1</accession>
<dbReference type="EMBL" id="JAXUIA010000022">
    <property type="protein sequence ID" value="MEA0979146.1"/>
    <property type="molecule type" value="Genomic_DNA"/>
</dbReference>
<protein>
    <recommendedName>
        <fullName evidence="3">Nucleotidyltransferase</fullName>
    </recommendedName>
</protein>
<dbReference type="Proteomes" id="UP001289615">
    <property type="component" value="Unassembled WGS sequence"/>
</dbReference>